<dbReference type="OrthoDB" id="3974825at2"/>
<proteinExistence type="predicted"/>
<dbReference type="Proteomes" id="UP000248916">
    <property type="component" value="Unassembled WGS sequence"/>
</dbReference>
<dbReference type="AlphaFoldDB" id="A0A2W7N2K0"/>
<gene>
    <name evidence="1" type="ORF">LX81_02921</name>
</gene>
<dbReference type="RefSeq" id="WP_111538020.1">
    <property type="nucleotide sequence ID" value="NZ_QKZL01000014.1"/>
</dbReference>
<evidence type="ECO:0000313" key="1">
    <source>
        <dbReference type="EMBL" id="PZX14338.1"/>
    </source>
</evidence>
<evidence type="ECO:0000313" key="2">
    <source>
        <dbReference type="Proteomes" id="UP000248916"/>
    </source>
</evidence>
<accession>A0A2W7N2K0</accession>
<dbReference type="EMBL" id="QKZL01000014">
    <property type="protein sequence ID" value="PZX14338.1"/>
    <property type="molecule type" value="Genomic_DNA"/>
</dbReference>
<sequence length="466" mass="50188">MNTPIYPMTANAMPVMTDARFDRGEMVAARPVITHEETPAELDNAAIAAVAEEVLGLAKLSLTAAIAEPEGSLRGTAEGEVAMALHKMPFAQHGGKAEAMQKRAAAMLDADRKAMAPVFGSVVAREAGGLPEGGKVRDVLGAIEGGITRAIDVVDLKITPEQFGVTRPTIDVPIGPGLRLEDGNLVVPRDLLGGTQFEAGGGEFEAALSGIEETEESAIESGVFDLERFEMVWGGTAGADPHPESEFEAVTDKLRLHVLRVRCVDETNPEWWGDDEIALGGVSVDEDGDTKKIAERFVGSGFRDGRSKTVNWPYHMFSLRESYHFPKRFGVSFLLAEKDNGRLSAAIQKLWENVKGAVSSAIAKVAAAAGKAVAAFLAIPAAAPVIAAAISKAVDWVLGRIVDWLIRLFGDDIFPAQTAWITIPSLSARWYHLDGQWGATWSPVLTKRFRGFGGTYDLDYRWQLYG</sequence>
<comment type="caution">
    <text evidence="1">The sequence shown here is derived from an EMBL/GenBank/DDBJ whole genome shotgun (WGS) entry which is preliminary data.</text>
</comment>
<protein>
    <submittedName>
        <fullName evidence="1">Uncharacterized protein</fullName>
    </submittedName>
</protein>
<name>A0A2W7N2K0_9RHOB</name>
<reference evidence="1 2" key="1">
    <citation type="submission" date="2018-06" db="EMBL/GenBank/DDBJ databases">
        <title>Genomic Encyclopedia of Archaeal and Bacterial Type Strains, Phase II (KMG-II): from individual species to whole genera.</title>
        <authorList>
            <person name="Goeker M."/>
        </authorList>
    </citation>
    <scope>NUCLEOTIDE SEQUENCE [LARGE SCALE GENOMIC DNA]</scope>
    <source>
        <strain evidence="1 2">DSM 22009</strain>
    </source>
</reference>
<organism evidence="1 2">
    <name type="scientific">Palleronia aestuarii</name>
    <dbReference type="NCBI Taxonomy" id="568105"/>
    <lineage>
        <taxon>Bacteria</taxon>
        <taxon>Pseudomonadati</taxon>
        <taxon>Pseudomonadota</taxon>
        <taxon>Alphaproteobacteria</taxon>
        <taxon>Rhodobacterales</taxon>
        <taxon>Roseobacteraceae</taxon>
        <taxon>Palleronia</taxon>
    </lineage>
</organism>
<keyword evidence="2" id="KW-1185">Reference proteome</keyword>